<reference evidence="1 2" key="1">
    <citation type="submission" date="2019-06" db="EMBL/GenBank/DDBJ databases">
        <title>Whole genome shotgun sequence of Brevibacillus formosus NBRC 15716.</title>
        <authorList>
            <person name="Hosoyama A."/>
            <person name="Uohara A."/>
            <person name="Ohji S."/>
            <person name="Ichikawa N."/>
        </authorList>
    </citation>
    <scope>NUCLEOTIDE SEQUENCE [LARGE SCALE GENOMIC DNA]</scope>
    <source>
        <strain evidence="1 2">NBRC 15716</strain>
    </source>
</reference>
<keyword evidence="2" id="KW-1185">Reference proteome</keyword>
<evidence type="ECO:0000313" key="2">
    <source>
        <dbReference type="Proteomes" id="UP000319498"/>
    </source>
</evidence>
<proteinExistence type="predicted"/>
<comment type="caution">
    <text evidence="1">The sequence shown here is derived from an EMBL/GenBank/DDBJ whole genome shotgun (WGS) entry which is preliminary data.</text>
</comment>
<dbReference type="Proteomes" id="UP000319498">
    <property type="component" value="Unassembled WGS sequence"/>
</dbReference>
<protein>
    <submittedName>
        <fullName evidence="1">Uncharacterized protein</fullName>
    </submittedName>
</protein>
<dbReference type="EMBL" id="BJOL01000006">
    <property type="protein sequence ID" value="GED56946.1"/>
    <property type="molecule type" value="Genomic_DNA"/>
</dbReference>
<accession>A0ABQ0T0P5</accession>
<sequence length="58" mass="6822">MTGKPEEIKKNLGEPSREFMDDSGDHTFILEYENNGNLLRFTFDSKERPVKYVTLRVQ</sequence>
<gene>
    <name evidence="1" type="ORF">BFO01nite_10780</name>
</gene>
<evidence type="ECO:0000313" key="1">
    <source>
        <dbReference type="EMBL" id="GED56946.1"/>
    </source>
</evidence>
<name>A0ABQ0T0P5_9BACL</name>
<organism evidence="1 2">
    <name type="scientific">Brevibacillus formosus</name>
    <dbReference type="NCBI Taxonomy" id="54913"/>
    <lineage>
        <taxon>Bacteria</taxon>
        <taxon>Bacillati</taxon>
        <taxon>Bacillota</taxon>
        <taxon>Bacilli</taxon>
        <taxon>Bacillales</taxon>
        <taxon>Paenibacillaceae</taxon>
        <taxon>Brevibacillus</taxon>
    </lineage>
</organism>